<dbReference type="CDD" id="cd07715">
    <property type="entry name" value="TaR3-like_MBL-fold"/>
    <property type="match status" value="1"/>
</dbReference>
<dbReference type="PANTHER" id="PTHR42663">
    <property type="entry name" value="HYDROLASE C777.06C-RELATED-RELATED"/>
    <property type="match status" value="1"/>
</dbReference>
<dbReference type="AlphaFoldDB" id="A0A953JA57"/>
<evidence type="ECO:0000313" key="3">
    <source>
        <dbReference type="Proteomes" id="UP000705867"/>
    </source>
</evidence>
<dbReference type="EMBL" id="JAIOIV010000028">
    <property type="protein sequence ID" value="MBZ0155345.1"/>
    <property type="molecule type" value="Genomic_DNA"/>
</dbReference>
<organism evidence="2 3">
    <name type="scientific">Candidatus Nitrobium versatile</name>
    <dbReference type="NCBI Taxonomy" id="2884831"/>
    <lineage>
        <taxon>Bacteria</taxon>
        <taxon>Pseudomonadati</taxon>
        <taxon>Nitrospirota</taxon>
        <taxon>Nitrospiria</taxon>
        <taxon>Nitrospirales</taxon>
        <taxon>Nitrospiraceae</taxon>
        <taxon>Candidatus Nitrobium</taxon>
    </lineage>
</organism>
<reference evidence="2" key="1">
    <citation type="journal article" date="2021" name="bioRxiv">
        <title>Unraveling nitrogen, sulfur and carbon metabolic pathways and microbial community transcriptional responses to substrate deprivation and toxicity stresses in a bioreactor mimicking anoxic brackish coastal sediment conditions.</title>
        <authorList>
            <person name="Martins P.D."/>
            <person name="Echeveste M.J."/>
            <person name="Arshad A."/>
            <person name="Kurth J."/>
            <person name="Ouboter H."/>
            <person name="Jetten M.S.M."/>
            <person name="Welte C.U."/>
        </authorList>
    </citation>
    <scope>NUCLEOTIDE SEQUENCE</scope>
    <source>
        <strain evidence="2">MAG_39</strain>
    </source>
</reference>
<accession>A0A953JA57</accession>
<gene>
    <name evidence="2" type="ORF">K8I29_03910</name>
</gene>
<dbReference type="Gene3D" id="3.60.15.10">
    <property type="entry name" value="Ribonuclease Z/Hydroxyacylglutathione hydrolase-like"/>
    <property type="match status" value="1"/>
</dbReference>
<feature type="domain" description="Metallo-beta-lactamase" evidence="1">
    <location>
        <begin position="39"/>
        <end position="239"/>
    </location>
</feature>
<name>A0A953JA57_9BACT</name>
<reference evidence="2" key="2">
    <citation type="submission" date="2021-08" db="EMBL/GenBank/DDBJ databases">
        <authorList>
            <person name="Dalcin Martins P."/>
        </authorList>
    </citation>
    <scope>NUCLEOTIDE SEQUENCE</scope>
    <source>
        <strain evidence="2">MAG_39</strain>
    </source>
</reference>
<sequence length="279" mass="31597">MIVRCWGARGSIPVSGTEYVRYGGDTPCLEIRTKNDEIIIVDAGTGIRRLGNQLLRENRFGVAMVFTHSHWDHILGFPFFKPIYSPKTRIRIFGCPTAQGAIRQLLSDVMSPPHFPVRFDEIKADVTYQGECGGSFSIDSVTVATIPLSHPNRGLGFRFTEDGKSLVFLTDNELSYRHPGGRTYEDYREFSRGADLLIHDAEYTDEEYRKTEAWGHSRYRDALHLALDAGVKRFGLYHHNQDRSDDALDTIVDDCRRIIGEKGAEMECFALTQEGEITL</sequence>
<dbReference type="PANTHER" id="PTHR42663:SF4">
    <property type="entry name" value="SLL1036 PROTEIN"/>
    <property type="match status" value="1"/>
</dbReference>
<proteinExistence type="predicted"/>
<dbReference type="Proteomes" id="UP000705867">
    <property type="component" value="Unassembled WGS sequence"/>
</dbReference>
<evidence type="ECO:0000313" key="2">
    <source>
        <dbReference type="EMBL" id="MBZ0155345.1"/>
    </source>
</evidence>
<dbReference type="InterPro" id="IPR036866">
    <property type="entry name" value="RibonucZ/Hydroxyglut_hydro"/>
</dbReference>
<comment type="caution">
    <text evidence="2">The sequence shown here is derived from an EMBL/GenBank/DDBJ whole genome shotgun (WGS) entry which is preliminary data.</text>
</comment>
<dbReference type="Pfam" id="PF12706">
    <property type="entry name" value="Lactamase_B_2"/>
    <property type="match status" value="1"/>
</dbReference>
<dbReference type="SUPFAM" id="SSF56281">
    <property type="entry name" value="Metallo-hydrolase/oxidoreductase"/>
    <property type="match status" value="1"/>
</dbReference>
<protein>
    <submittedName>
        <fullName evidence="2">MBL fold metallo-hydrolase</fullName>
    </submittedName>
</protein>
<evidence type="ECO:0000259" key="1">
    <source>
        <dbReference type="Pfam" id="PF12706"/>
    </source>
</evidence>
<dbReference type="InterPro" id="IPR001279">
    <property type="entry name" value="Metallo-B-lactamas"/>
</dbReference>